<keyword evidence="3" id="KW-1185">Reference proteome</keyword>
<dbReference type="InterPro" id="IPR038765">
    <property type="entry name" value="Papain-like_cys_pep_sf"/>
</dbReference>
<dbReference type="Proteomes" id="UP000318288">
    <property type="component" value="Unassembled WGS sequence"/>
</dbReference>
<evidence type="ECO:0000313" key="3">
    <source>
        <dbReference type="Proteomes" id="UP000318288"/>
    </source>
</evidence>
<dbReference type="Gene3D" id="3.10.620.30">
    <property type="match status" value="1"/>
</dbReference>
<sequence>MNFDANPSEFLSPCEVINFDNTQVTRVANSLRSDCELETAKRCFHFVRDEIRHSSDFCTNPVTCKASDVLLHRTGYCYAKSHLLAALLRANKVPAALCYQRLTVDGDSGPYCLHGLNAVYLAAFGWYRIDARGNKDGLDAEFRPPTERLAFPITHTGERDLPGLHRSPILSVVGCLTQYSDWQSVYEHLPDSSDALPGNQLSESRHSESFVPGSLIEYASVTEEDLDKLATIRVEAMRESLEKVGRFDPQRARDRLRNSFHCEYTTAIIIAGQRVGFYTLRAGDDRLHLDHFYILPEFQLRGIGSAVMQRIKAVASRKQWSIRLGALRESPSHRFYQRHGFTKVSEDDWDIYYVFE</sequence>
<dbReference type="Pfam" id="PF01841">
    <property type="entry name" value="Transglut_core"/>
    <property type="match status" value="1"/>
</dbReference>
<comment type="caution">
    <text evidence="2">The sequence shown here is derived from an EMBL/GenBank/DDBJ whole genome shotgun (WGS) entry which is preliminary data.</text>
</comment>
<dbReference type="EMBL" id="SJPW01000006">
    <property type="protein sequence ID" value="TWU48946.1"/>
    <property type="molecule type" value="Genomic_DNA"/>
</dbReference>
<dbReference type="SUPFAM" id="SSF55729">
    <property type="entry name" value="Acyl-CoA N-acyltransferases (Nat)"/>
    <property type="match status" value="1"/>
</dbReference>
<dbReference type="PANTHER" id="PTHR33490">
    <property type="entry name" value="BLR5614 PROTEIN-RELATED"/>
    <property type="match status" value="1"/>
</dbReference>
<dbReference type="PROSITE" id="PS51186">
    <property type="entry name" value="GNAT"/>
    <property type="match status" value="1"/>
</dbReference>
<dbReference type="CDD" id="cd04301">
    <property type="entry name" value="NAT_SF"/>
    <property type="match status" value="1"/>
</dbReference>
<dbReference type="Gene3D" id="3.40.630.30">
    <property type="match status" value="1"/>
</dbReference>
<accession>A0A5C6EN06</accession>
<name>A0A5C6EN06_9BACT</name>
<reference evidence="2 3" key="1">
    <citation type="submission" date="2019-02" db="EMBL/GenBank/DDBJ databases">
        <title>Deep-cultivation of Planctomycetes and their phenomic and genomic characterization uncovers novel biology.</title>
        <authorList>
            <person name="Wiegand S."/>
            <person name="Jogler M."/>
            <person name="Boedeker C."/>
            <person name="Pinto D."/>
            <person name="Vollmers J."/>
            <person name="Rivas-Marin E."/>
            <person name="Kohn T."/>
            <person name="Peeters S.H."/>
            <person name="Heuer A."/>
            <person name="Rast P."/>
            <person name="Oberbeckmann S."/>
            <person name="Bunk B."/>
            <person name="Jeske O."/>
            <person name="Meyerdierks A."/>
            <person name="Storesund J.E."/>
            <person name="Kallscheuer N."/>
            <person name="Luecker S."/>
            <person name="Lage O.M."/>
            <person name="Pohl T."/>
            <person name="Merkel B.J."/>
            <person name="Hornburger P."/>
            <person name="Mueller R.-W."/>
            <person name="Bruemmer F."/>
            <person name="Labrenz M."/>
            <person name="Spormann A.M."/>
            <person name="Op Den Camp H."/>
            <person name="Overmann J."/>
            <person name="Amann R."/>
            <person name="Jetten M.S.M."/>
            <person name="Mascher T."/>
            <person name="Medema M.H."/>
            <person name="Devos D.P."/>
            <person name="Kaster A.-K."/>
            <person name="Ovreas L."/>
            <person name="Rohde M."/>
            <person name="Galperin M.Y."/>
            <person name="Jogler C."/>
        </authorList>
    </citation>
    <scope>NUCLEOTIDE SEQUENCE [LARGE SCALE GENOMIC DNA]</scope>
    <source>
        <strain evidence="2 3">Poly51</strain>
    </source>
</reference>
<organism evidence="2 3">
    <name type="scientific">Rubripirellula tenax</name>
    <dbReference type="NCBI Taxonomy" id="2528015"/>
    <lineage>
        <taxon>Bacteria</taxon>
        <taxon>Pseudomonadati</taxon>
        <taxon>Planctomycetota</taxon>
        <taxon>Planctomycetia</taxon>
        <taxon>Pirellulales</taxon>
        <taxon>Pirellulaceae</taxon>
        <taxon>Rubripirellula</taxon>
    </lineage>
</organism>
<proteinExistence type="predicted"/>
<dbReference type="OrthoDB" id="5296450at2"/>
<dbReference type="InterPro" id="IPR016181">
    <property type="entry name" value="Acyl_CoA_acyltransferase"/>
</dbReference>
<dbReference type="SUPFAM" id="SSF54001">
    <property type="entry name" value="Cysteine proteinases"/>
    <property type="match status" value="1"/>
</dbReference>
<feature type="domain" description="N-acetyltransferase" evidence="1">
    <location>
        <begin position="216"/>
        <end position="356"/>
    </location>
</feature>
<dbReference type="GO" id="GO:0016747">
    <property type="term" value="F:acyltransferase activity, transferring groups other than amino-acyl groups"/>
    <property type="evidence" value="ECO:0007669"/>
    <property type="project" value="InterPro"/>
</dbReference>
<protein>
    <submittedName>
        <fullName evidence="2">Transglutaminase-like superfamily protein</fullName>
    </submittedName>
</protein>
<dbReference type="InterPro" id="IPR000182">
    <property type="entry name" value="GNAT_dom"/>
</dbReference>
<evidence type="ECO:0000259" key="1">
    <source>
        <dbReference type="PROSITE" id="PS51186"/>
    </source>
</evidence>
<dbReference type="PANTHER" id="PTHR33490:SF3">
    <property type="entry name" value="CONSERVED INTEGRAL MEMBRANE PROTEIN"/>
    <property type="match status" value="1"/>
</dbReference>
<evidence type="ECO:0000313" key="2">
    <source>
        <dbReference type="EMBL" id="TWU48946.1"/>
    </source>
</evidence>
<dbReference type="Pfam" id="PF13508">
    <property type="entry name" value="Acetyltransf_7"/>
    <property type="match status" value="1"/>
</dbReference>
<dbReference type="RefSeq" id="WP_146460554.1">
    <property type="nucleotide sequence ID" value="NZ_SJPW01000006.1"/>
</dbReference>
<dbReference type="InterPro" id="IPR002931">
    <property type="entry name" value="Transglutaminase-like"/>
</dbReference>
<dbReference type="AlphaFoldDB" id="A0A5C6EN06"/>
<gene>
    <name evidence="2" type="ORF">Poly51_48500</name>
</gene>